<dbReference type="InterPro" id="IPR001915">
    <property type="entry name" value="Peptidase_M48"/>
</dbReference>
<dbReference type="Pfam" id="PF01435">
    <property type="entry name" value="Peptidase_M48"/>
    <property type="match status" value="1"/>
</dbReference>
<name>A0A0K8SYE4_LYGHE</name>
<keyword evidence="2" id="KW-0479">Metal-binding</keyword>
<reference evidence="9" key="1">
    <citation type="submission" date="2014-09" db="EMBL/GenBank/DDBJ databases">
        <authorList>
            <person name="Magalhaes I.L.F."/>
            <person name="Oliveira U."/>
            <person name="Santos F.R."/>
            <person name="Vidigal T.H.D.A."/>
            <person name="Brescovit A.D."/>
            <person name="Santos A.J."/>
        </authorList>
    </citation>
    <scope>NUCLEOTIDE SEQUENCE</scope>
</reference>
<keyword evidence="7" id="KW-0472">Membrane</keyword>
<keyword evidence="3 6" id="KW-0378">Hydrolase</keyword>
<dbReference type="AlphaFoldDB" id="A0A0K8SYE4"/>
<evidence type="ECO:0000256" key="2">
    <source>
        <dbReference type="ARBA" id="ARBA00022723"/>
    </source>
</evidence>
<dbReference type="GO" id="GO:0004222">
    <property type="term" value="F:metalloendopeptidase activity"/>
    <property type="evidence" value="ECO:0007669"/>
    <property type="project" value="InterPro"/>
</dbReference>
<keyword evidence="5 6" id="KW-0482">Metalloprotease</keyword>
<feature type="transmembrane region" description="Helical" evidence="7">
    <location>
        <begin position="321"/>
        <end position="338"/>
    </location>
</feature>
<dbReference type="GO" id="GO:0046872">
    <property type="term" value="F:metal ion binding"/>
    <property type="evidence" value="ECO:0007669"/>
    <property type="project" value="UniProtKB-KW"/>
</dbReference>
<feature type="domain" description="Peptidase M48" evidence="8">
    <location>
        <begin position="204"/>
        <end position="403"/>
    </location>
</feature>
<evidence type="ECO:0000256" key="1">
    <source>
        <dbReference type="ARBA" id="ARBA00022670"/>
    </source>
</evidence>
<dbReference type="Gene3D" id="3.30.2010.10">
    <property type="entry name" value="Metalloproteases ('zincins'), catalytic domain"/>
    <property type="match status" value="1"/>
</dbReference>
<proteinExistence type="inferred from homology"/>
<dbReference type="GO" id="GO:0006508">
    <property type="term" value="P:proteolysis"/>
    <property type="evidence" value="ECO:0007669"/>
    <property type="project" value="UniProtKB-KW"/>
</dbReference>
<evidence type="ECO:0000313" key="9">
    <source>
        <dbReference type="EMBL" id="JAG58249.1"/>
    </source>
</evidence>
<feature type="transmembrane region" description="Helical" evidence="7">
    <location>
        <begin position="282"/>
        <end position="301"/>
    </location>
</feature>
<dbReference type="EMBL" id="GBRD01007572">
    <property type="protein sequence ID" value="JAG58249.1"/>
    <property type="molecule type" value="Transcribed_RNA"/>
</dbReference>
<evidence type="ECO:0000256" key="5">
    <source>
        <dbReference type="ARBA" id="ARBA00023049"/>
    </source>
</evidence>
<dbReference type="PANTHER" id="PTHR10120">
    <property type="entry name" value="CAAX PRENYL PROTEASE 1"/>
    <property type="match status" value="1"/>
</dbReference>
<comment type="similarity">
    <text evidence="6">Belongs to the peptidase M48 family.</text>
</comment>
<keyword evidence="7" id="KW-1133">Transmembrane helix</keyword>
<protein>
    <recommendedName>
        <fullName evidence="8">Peptidase M48 domain-containing protein</fullName>
    </recommendedName>
</protein>
<keyword evidence="4 6" id="KW-0862">Zinc</keyword>
<feature type="transmembrane region" description="Helical" evidence="7">
    <location>
        <begin position="174"/>
        <end position="196"/>
    </location>
</feature>
<keyword evidence="1 6" id="KW-0645">Protease</keyword>
<evidence type="ECO:0000256" key="7">
    <source>
        <dbReference type="SAM" id="Phobius"/>
    </source>
</evidence>
<accession>A0A0K8SYE4</accession>
<comment type="cofactor">
    <cofactor evidence="6">
        <name>Zn(2+)</name>
        <dbReference type="ChEBI" id="CHEBI:29105"/>
    </cofactor>
    <text evidence="6">Binds 1 zinc ion per subunit.</text>
</comment>
<evidence type="ECO:0000256" key="3">
    <source>
        <dbReference type="ARBA" id="ARBA00022801"/>
    </source>
</evidence>
<evidence type="ECO:0000259" key="8">
    <source>
        <dbReference type="Pfam" id="PF01435"/>
    </source>
</evidence>
<evidence type="ECO:0000256" key="4">
    <source>
        <dbReference type="ARBA" id="ARBA00022833"/>
    </source>
</evidence>
<feature type="transmembrane region" description="Helical" evidence="7">
    <location>
        <begin position="137"/>
        <end position="162"/>
    </location>
</feature>
<organism evidence="9">
    <name type="scientific">Lygus hesperus</name>
    <name type="common">Western plant bug</name>
    <dbReference type="NCBI Taxonomy" id="30085"/>
    <lineage>
        <taxon>Eukaryota</taxon>
        <taxon>Metazoa</taxon>
        <taxon>Ecdysozoa</taxon>
        <taxon>Arthropoda</taxon>
        <taxon>Hexapoda</taxon>
        <taxon>Insecta</taxon>
        <taxon>Pterygota</taxon>
        <taxon>Neoptera</taxon>
        <taxon>Paraneoptera</taxon>
        <taxon>Hemiptera</taxon>
        <taxon>Heteroptera</taxon>
        <taxon>Panheteroptera</taxon>
        <taxon>Cimicomorpha</taxon>
        <taxon>Miridae</taxon>
        <taxon>Mirini</taxon>
        <taxon>Lygus</taxon>
    </lineage>
</organism>
<keyword evidence="7" id="KW-0812">Transmembrane</keyword>
<sequence>METLTVVLLVCMIAVEGWKLYLVWRKWKSFTEYPPEILKPIIKDEDYKGLRIATFVQCTSMAREIIVKLTLKVLKLSLDYHEFLWDTTLNYAQTDMSRDAWYIALDIFMTLCIEKPFELVGLLILRPEEHHKIINHLGHMGIEIVTASLLGGVVARGAVFIASRFGALNLLLPVLVFEFFGLFMLLWATLIVLPWICRPLAVNSEAEAYVMRLAESVGFPEKKILVDVTEGRPANTFYYGLFGNYILVINLEMINKLSPRQTVAQVAHELGHWNYGHSVTKMAFNLAEIMIFTILTVFVYIYPVVNEVFGLTYEKSPHPIVRSYLSMYYIWPVMLQMFKGPSNIILAGYEYQADRWACGNGHGEHLKSGLLIKKVTLMTPEFDNWYSSWFYGVPTVLERVKRIGICEVENTPHGDT</sequence>
<evidence type="ECO:0000256" key="6">
    <source>
        <dbReference type="RuleBase" id="RU003983"/>
    </source>
</evidence>